<evidence type="ECO:0000256" key="1">
    <source>
        <dbReference type="ARBA" id="ARBA00004141"/>
    </source>
</evidence>
<evidence type="ECO:0000256" key="5">
    <source>
        <dbReference type="SAM" id="MobiDB-lite"/>
    </source>
</evidence>
<dbReference type="InterPro" id="IPR006603">
    <property type="entry name" value="PQ-loop_rpt"/>
</dbReference>
<comment type="subcellular location">
    <subcellularLocation>
        <location evidence="1">Membrane</location>
        <topology evidence="1">Multi-pass membrane protein</topology>
    </subcellularLocation>
</comment>
<evidence type="ECO:0000256" key="4">
    <source>
        <dbReference type="ARBA" id="ARBA00023136"/>
    </source>
</evidence>
<feature type="compositionally biased region" description="Basic and acidic residues" evidence="5">
    <location>
        <begin position="57"/>
        <end position="66"/>
    </location>
</feature>
<feature type="compositionally biased region" description="Basic and acidic residues" evidence="5">
    <location>
        <begin position="103"/>
        <end position="122"/>
    </location>
</feature>
<feature type="region of interest" description="Disordered" evidence="5">
    <location>
        <begin position="1"/>
        <end position="66"/>
    </location>
</feature>
<evidence type="ECO:0008006" key="9">
    <source>
        <dbReference type="Google" id="ProtNLM"/>
    </source>
</evidence>
<keyword evidence="2 6" id="KW-0812">Transmembrane</keyword>
<feature type="transmembrane region" description="Helical" evidence="6">
    <location>
        <begin position="207"/>
        <end position="230"/>
    </location>
</feature>
<organism evidence="7 8">
    <name type="scientific">Rhodofomes roseus</name>
    <dbReference type="NCBI Taxonomy" id="34475"/>
    <lineage>
        <taxon>Eukaryota</taxon>
        <taxon>Fungi</taxon>
        <taxon>Dikarya</taxon>
        <taxon>Basidiomycota</taxon>
        <taxon>Agaricomycotina</taxon>
        <taxon>Agaricomycetes</taxon>
        <taxon>Polyporales</taxon>
        <taxon>Rhodofomes</taxon>
    </lineage>
</organism>
<keyword evidence="4 6" id="KW-0472">Membrane</keyword>
<evidence type="ECO:0000256" key="2">
    <source>
        <dbReference type="ARBA" id="ARBA00022692"/>
    </source>
</evidence>
<sequence length="413" mass="46328">EDALFTRTDPPNYHKHDPHNGKKPKYSEKDPNGPPKYRQKDPHKKPQPPKPKPGPSRPRDLAEVDGLWEREFDDELWAREDLEEMWAREVEDAAVFARTDPPNYHKHDPNNGKKPKYSEKDPNGPPKYRQKDPHKKPQPPKPKPGPSRPRELVDTLWFIWGASGVFMGVYAIVQNINIPLIVQPQLFGTLSFLSFAQCQYYGSKRPIWACVVTYFVCLALLGGLQAGLVYAVRPSYEHGHPAGVEFFGIGSSVVIAIGLLPQYYEIWKHKEVIGISIPFMTVDMLGGVFNDLSLAFKSDFNVIASVTYTLVVVMDGIVIVLALILNPRARRRRKRAALAAIEAIGTAPADASATAGRTDDVELAAAETTQRASYHDAHNVDEEKRPRTDDVRGEKGYTTVTTDNTFRDTPQHS</sequence>
<evidence type="ECO:0000256" key="6">
    <source>
        <dbReference type="SAM" id="Phobius"/>
    </source>
</evidence>
<comment type="caution">
    <text evidence="7">The sequence shown here is derived from an EMBL/GenBank/DDBJ whole genome shotgun (WGS) entry which is preliminary data.</text>
</comment>
<feature type="compositionally biased region" description="Basic and acidic residues" evidence="5">
    <location>
        <begin position="12"/>
        <end position="31"/>
    </location>
</feature>
<keyword evidence="3 6" id="KW-1133">Transmembrane helix</keyword>
<dbReference type="PANTHER" id="PTHR16201:SF37">
    <property type="entry name" value="PQ-LOOP REPEAT-CONTAINING PROTEIN"/>
    <property type="match status" value="1"/>
</dbReference>
<feature type="region of interest" description="Disordered" evidence="5">
    <location>
        <begin position="366"/>
        <end position="413"/>
    </location>
</feature>
<dbReference type="Gene3D" id="1.20.1280.290">
    <property type="match status" value="1"/>
</dbReference>
<evidence type="ECO:0000256" key="3">
    <source>
        <dbReference type="ARBA" id="ARBA00022989"/>
    </source>
</evidence>
<evidence type="ECO:0000313" key="7">
    <source>
        <dbReference type="EMBL" id="TFY55529.1"/>
    </source>
</evidence>
<dbReference type="Proteomes" id="UP000298390">
    <property type="component" value="Unassembled WGS sequence"/>
</dbReference>
<dbReference type="InterPro" id="IPR051415">
    <property type="entry name" value="LAAT-1"/>
</dbReference>
<evidence type="ECO:0000313" key="8">
    <source>
        <dbReference type="Proteomes" id="UP000298390"/>
    </source>
</evidence>
<feature type="compositionally biased region" description="Basic and acidic residues" evidence="5">
    <location>
        <begin position="373"/>
        <end position="395"/>
    </location>
</feature>
<dbReference type="AlphaFoldDB" id="A0A4Y9Y432"/>
<dbReference type="PANTHER" id="PTHR16201">
    <property type="entry name" value="SEVEN TRANSMEMBRANE PROTEIN 1-RELATED"/>
    <property type="match status" value="1"/>
</dbReference>
<proteinExistence type="predicted"/>
<accession>A0A4Y9Y432</accession>
<reference evidence="7 8" key="1">
    <citation type="submission" date="2019-01" db="EMBL/GenBank/DDBJ databases">
        <title>Genome sequencing of the rare red list fungi Fomitopsis rosea.</title>
        <authorList>
            <person name="Buettner E."/>
            <person name="Kellner H."/>
        </authorList>
    </citation>
    <scope>NUCLEOTIDE SEQUENCE [LARGE SCALE GENOMIC DNA]</scope>
    <source>
        <strain evidence="7 8">DSM 105464</strain>
    </source>
</reference>
<gene>
    <name evidence="7" type="ORF">EVJ58_g8187</name>
</gene>
<feature type="transmembrane region" description="Helical" evidence="6">
    <location>
        <begin position="302"/>
        <end position="325"/>
    </location>
</feature>
<feature type="transmembrane region" description="Helical" evidence="6">
    <location>
        <begin position="242"/>
        <end position="260"/>
    </location>
</feature>
<feature type="non-terminal residue" evidence="7">
    <location>
        <position position="1"/>
    </location>
</feature>
<protein>
    <recommendedName>
        <fullName evidence="9">PQ loop repeat protein</fullName>
    </recommendedName>
</protein>
<dbReference type="SMART" id="SM00679">
    <property type="entry name" value="CTNS"/>
    <property type="match status" value="1"/>
</dbReference>
<feature type="transmembrane region" description="Helical" evidence="6">
    <location>
        <begin position="152"/>
        <end position="172"/>
    </location>
</feature>
<feature type="transmembrane region" description="Helical" evidence="6">
    <location>
        <begin position="272"/>
        <end position="290"/>
    </location>
</feature>
<dbReference type="GO" id="GO:0016020">
    <property type="term" value="C:membrane"/>
    <property type="evidence" value="ECO:0007669"/>
    <property type="project" value="UniProtKB-SubCell"/>
</dbReference>
<dbReference type="EMBL" id="SEKV01000583">
    <property type="protein sequence ID" value="TFY55529.1"/>
    <property type="molecule type" value="Genomic_DNA"/>
</dbReference>
<name>A0A4Y9Y432_9APHY</name>
<feature type="region of interest" description="Disordered" evidence="5">
    <location>
        <begin position="97"/>
        <end position="149"/>
    </location>
</feature>
<dbReference type="Pfam" id="PF04193">
    <property type="entry name" value="PQ-loop"/>
    <property type="match status" value="1"/>
</dbReference>